<evidence type="ECO:0000313" key="2">
    <source>
        <dbReference type="Proteomes" id="UP000799437"/>
    </source>
</evidence>
<keyword evidence="2" id="KW-1185">Reference proteome</keyword>
<sequence>MRWFLDRTISIPTLVPIHSLWHTPACYDQVIEPLKKVRGSICTAISLMSTQVLSVVVVARSYGGVVRNSVVKGLAASRKPSCTMTLTTHSHGHVIGQILIASGFDFTGLSSFMDSILTTRSAELENSPCDLFYHDSSAEDAEGCTMQRLNALFEGGEHAHTGWKDAPVWYVGTSEHHALSVVMQRITVATARGMDGNVVHRERPKVTSTTEQQRAQLYVNPSLELFNPVTMIRFGLPIGFRRIIGWVAFSVILMKRFLR</sequence>
<dbReference type="PANTHER" id="PTHR37017:SF3">
    <property type="entry name" value="AB HYDROLASE-1 DOMAIN-CONTAINING PROTEIN"/>
    <property type="match status" value="1"/>
</dbReference>
<dbReference type="RefSeq" id="XP_033601281.1">
    <property type="nucleotide sequence ID" value="XM_033746035.1"/>
</dbReference>
<dbReference type="GeneID" id="54487089"/>
<dbReference type="PANTHER" id="PTHR37017">
    <property type="entry name" value="AB HYDROLASE-1 DOMAIN-CONTAINING PROTEIN-RELATED"/>
    <property type="match status" value="1"/>
</dbReference>
<organism evidence="1 2">
    <name type="scientific">Pseudovirgaria hyperparasitica</name>
    <dbReference type="NCBI Taxonomy" id="470096"/>
    <lineage>
        <taxon>Eukaryota</taxon>
        <taxon>Fungi</taxon>
        <taxon>Dikarya</taxon>
        <taxon>Ascomycota</taxon>
        <taxon>Pezizomycotina</taxon>
        <taxon>Dothideomycetes</taxon>
        <taxon>Dothideomycetes incertae sedis</taxon>
        <taxon>Acrospermales</taxon>
        <taxon>Acrospermaceae</taxon>
        <taxon>Pseudovirgaria</taxon>
    </lineage>
</organism>
<dbReference type="Proteomes" id="UP000799437">
    <property type="component" value="Unassembled WGS sequence"/>
</dbReference>
<dbReference type="OrthoDB" id="408373at2759"/>
<protein>
    <submittedName>
        <fullName evidence="1">Uncharacterized protein</fullName>
    </submittedName>
</protein>
<dbReference type="InterPro" id="IPR052897">
    <property type="entry name" value="Sec-Metab_Biosynth_Hydrolase"/>
</dbReference>
<proteinExistence type="predicted"/>
<evidence type="ECO:0000313" key="1">
    <source>
        <dbReference type="EMBL" id="KAF2758830.1"/>
    </source>
</evidence>
<accession>A0A6A6WA46</accession>
<dbReference type="AlphaFoldDB" id="A0A6A6WA46"/>
<reference evidence="1" key="1">
    <citation type="journal article" date="2020" name="Stud. Mycol.">
        <title>101 Dothideomycetes genomes: a test case for predicting lifestyles and emergence of pathogens.</title>
        <authorList>
            <person name="Haridas S."/>
            <person name="Albert R."/>
            <person name="Binder M."/>
            <person name="Bloem J."/>
            <person name="Labutti K."/>
            <person name="Salamov A."/>
            <person name="Andreopoulos B."/>
            <person name="Baker S."/>
            <person name="Barry K."/>
            <person name="Bills G."/>
            <person name="Bluhm B."/>
            <person name="Cannon C."/>
            <person name="Castanera R."/>
            <person name="Culley D."/>
            <person name="Daum C."/>
            <person name="Ezra D."/>
            <person name="Gonzalez J."/>
            <person name="Henrissat B."/>
            <person name="Kuo A."/>
            <person name="Liang C."/>
            <person name="Lipzen A."/>
            <person name="Lutzoni F."/>
            <person name="Magnuson J."/>
            <person name="Mondo S."/>
            <person name="Nolan M."/>
            <person name="Ohm R."/>
            <person name="Pangilinan J."/>
            <person name="Park H.-J."/>
            <person name="Ramirez L."/>
            <person name="Alfaro M."/>
            <person name="Sun H."/>
            <person name="Tritt A."/>
            <person name="Yoshinaga Y."/>
            <person name="Zwiers L.-H."/>
            <person name="Turgeon B."/>
            <person name="Goodwin S."/>
            <person name="Spatafora J."/>
            <person name="Crous P."/>
            <person name="Grigoriev I."/>
        </authorList>
    </citation>
    <scope>NUCLEOTIDE SEQUENCE</scope>
    <source>
        <strain evidence="1">CBS 121739</strain>
    </source>
</reference>
<gene>
    <name evidence="1" type="ORF">EJ05DRAFT_492488</name>
</gene>
<name>A0A6A6WA46_9PEZI</name>
<dbReference type="EMBL" id="ML996570">
    <property type="protein sequence ID" value="KAF2758830.1"/>
    <property type="molecule type" value="Genomic_DNA"/>
</dbReference>